<organism evidence="2 3">
    <name type="scientific">Rhynchospora breviuscula</name>
    <dbReference type="NCBI Taxonomy" id="2022672"/>
    <lineage>
        <taxon>Eukaryota</taxon>
        <taxon>Viridiplantae</taxon>
        <taxon>Streptophyta</taxon>
        <taxon>Embryophyta</taxon>
        <taxon>Tracheophyta</taxon>
        <taxon>Spermatophyta</taxon>
        <taxon>Magnoliopsida</taxon>
        <taxon>Liliopsida</taxon>
        <taxon>Poales</taxon>
        <taxon>Cyperaceae</taxon>
        <taxon>Cyperoideae</taxon>
        <taxon>Rhynchosporeae</taxon>
        <taxon>Rhynchospora</taxon>
    </lineage>
</organism>
<gene>
    <name evidence="2" type="ORF">LUZ63_011592</name>
</gene>
<protein>
    <recommendedName>
        <fullName evidence="1">Amidase domain-containing protein</fullName>
    </recommendedName>
</protein>
<feature type="domain" description="Amidase" evidence="1">
    <location>
        <begin position="53"/>
        <end position="151"/>
    </location>
</feature>
<dbReference type="PANTHER" id="PTHR42678">
    <property type="entry name" value="AMIDASE"/>
    <property type="match status" value="1"/>
</dbReference>
<dbReference type="Proteomes" id="UP001151287">
    <property type="component" value="Unassembled WGS sequence"/>
</dbReference>
<comment type="caution">
    <text evidence="2">The sequence shown here is derived from an EMBL/GenBank/DDBJ whole genome shotgun (WGS) entry which is preliminary data.</text>
</comment>
<name>A0A9Q0CK25_9POAL</name>
<sequence>MVSLHLHRVSFVFTIVTLSISFPLYTHSFDFTEATVDSIQEAFRNRSLNSVQLVQHYLSMIRKLNPRLRAVIEVNPDALTLAAQADLDRERNQSNRNRLHGIPILVKDNIGTADKLNTTAGSFALLGSVVSRDSGVVKKLREAGAVILGKASDVWFPYSFSNQIKP</sequence>
<dbReference type="InterPro" id="IPR036928">
    <property type="entry name" value="AS_sf"/>
</dbReference>
<dbReference type="InterPro" id="IPR023631">
    <property type="entry name" value="Amidase_dom"/>
</dbReference>
<keyword evidence="3" id="KW-1185">Reference proteome</keyword>
<dbReference type="AlphaFoldDB" id="A0A9Q0CK25"/>
<dbReference type="OrthoDB" id="566138at2759"/>
<dbReference type="SUPFAM" id="SSF75304">
    <property type="entry name" value="Amidase signature (AS) enzymes"/>
    <property type="match status" value="1"/>
</dbReference>
<evidence type="ECO:0000259" key="1">
    <source>
        <dbReference type="Pfam" id="PF01425"/>
    </source>
</evidence>
<evidence type="ECO:0000313" key="3">
    <source>
        <dbReference type="Proteomes" id="UP001151287"/>
    </source>
</evidence>
<dbReference type="EMBL" id="JAMQYH010000003">
    <property type="protein sequence ID" value="KAJ1694894.1"/>
    <property type="molecule type" value="Genomic_DNA"/>
</dbReference>
<dbReference type="Gene3D" id="3.90.1300.10">
    <property type="entry name" value="Amidase signature (AS) domain"/>
    <property type="match status" value="1"/>
</dbReference>
<evidence type="ECO:0000313" key="2">
    <source>
        <dbReference type="EMBL" id="KAJ1694894.1"/>
    </source>
</evidence>
<dbReference type="Pfam" id="PF01425">
    <property type="entry name" value="Amidase"/>
    <property type="match status" value="1"/>
</dbReference>
<dbReference type="PANTHER" id="PTHR42678:SF34">
    <property type="entry name" value="OS04G0183300 PROTEIN"/>
    <property type="match status" value="1"/>
</dbReference>
<accession>A0A9Q0CK25</accession>
<reference evidence="2" key="1">
    <citation type="journal article" date="2022" name="Cell">
        <title>Repeat-based holocentromeres influence genome architecture and karyotype evolution.</title>
        <authorList>
            <person name="Hofstatter P.G."/>
            <person name="Thangavel G."/>
            <person name="Lux T."/>
            <person name="Neumann P."/>
            <person name="Vondrak T."/>
            <person name="Novak P."/>
            <person name="Zhang M."/>
            <person name="Costa L."/>
            <person name="Castellani M."/>
            <person name="Scott A."/>
            <person name="Toegelov H."/>
            <person name="Fuchs J."/>
            <person name="Mata-Sucre Y."/>
            <person name="Dias Y."/>
            <person name="Vanzela A.L.L."/>
            <person name="Huettel B."/>
            <person name="Almeida C.C.S."/>
            <person name="Simkova H."/>
            <person name="Souza G."/>
            <person name="Pedrosa-Harand A."/>
            <person name="Macas J."/>
            <person name="Mayer K.F.X."/>
            <person name="Houben A."/>
            <person name="Marques A."/>
        </authorList>
    </citation>
    <scope>NUCLEOTIDE SEQUENCE</scope>
    <source>
        <strain evidence="2">RhyBre1mFocal</strain>
    </source>
</reference>
<proteinExistence type="predicted"/>